<dbReference type="NCBIfam" id="TIGR00202">
    <property type="entry name" value="csrA"/>
    <property type="match status" value="1"/>
</dbReference>
<name>C0GJJ4_DETAL</name>
<comment type="similarity">
    <text evidence="5">Belongs to the CsrA/RsmA family.</text>
</comment>
<evidence type="ECO:0000256" key="3">
    <source>
        <dbReference type="ARBA" id="ARBA00022845"/>
    </source>
</evidence>
<dbReference type="HAMAP" id="MF_00167">
    <property type="entry name" value="CsrA"/>
    <property type="match status" value="1"/>
</dbReference>
<evidence type="ECO:0000256" key="5">
    <source>
        <dbReference type="HAMAP-Rule" id="MF_00167"/>
    </source>
</evidence>
<dbReference type="GO" id="GO:0005829">
    <property type="term" value="C:cytosol"/>
    <property type="evidence" value="ECO:0007669"/>
    <property type="project" value="TreeGrafter"/>
</dbReference>
<dbReference type="Pfam" id="PF02599">
    <property type="entry name" value="CsrA"/>
    <property type="match status" value="1"/>
</dbReference>
<dbReference type="GO" id="GO:0045947">
    <property type="term" value="P:negative regulation of translational initiation"/>
    <property type="evidence" value="ECO:0007669"/>
    <property type="project" value="UniProtKB-UniRule"/>
</dbReference>
<dbReference type="OrthoDB" id="9809061at2"/>
<accession>C0GJJ4</accession>
<dbReference type="InterPro" id="IPR003751">
    <property type="entry name" value="CsrA"/>
</dbReference>
<comment type="subcellular location">
    <subcellularLocation>
        <location evidence="5">Cytoplasm</location>
    </subcellularLocation>
</comment>
<gene>
    <name evidence="5" type="primary">csrA</name>
    <name evidence="6" type="ORF">DealDRAFT_2653</name>
</gene>
<keyword evidence="1 5" id="KW-0963">Cytoplasm</keyword>
<comment type="function">
    <text evidence="5">A translational regulator that binds mRNA to regulate translation initiation and/or mRNA stability. Usually binds in the 5'-UTR at or near the Shine-Dalgarno sequence preventing ribosome-binding, thus repressing translation. Its main target seems to be the major flagellin gene, while its function is anatagonized by FliW.</text>
</comment>
<dbReference type="SUPFAM" id="SSF117130">
    <property type="entry name" value="CsrA-like"/>
    <property type="match status" value="1"/>
</dbReference>
<evidence type="ECO:0000313" key="6">
    <source>
        <dbReference type="EMBL" id="EEG76541.1"/>
    </source>
</evidence>
<dbReference type="FunFam" id="2.60.40.4380:FF:000002">
    <property type="entry name" value="Translational regulator CsrA"/>
    <property type="match status" value="1"/>
</dbReference>
<keyword evidence="4 5" id="KW-0694">RNA-binding</keyword>
<dbReference type="NCBIfam" id="NF002469">
    <property type="entry name" value="PRK01712.1"/>
    <property type="match status" value="1"/>
</dbReference>
<reference evidence="6 7" key="1">
    <citation type="submission" date="2009-02" db="EMBL/GenBank/DDBJ databases">
        <title>Sequencing of the draft genome and assembly of Dethiobacter alkaliphilus AHT 1.</title>
        <authorList>
            <consortium name="US DOE Joint Genome Institute (JGI-PGF)"/>
            <person name="Lucas S."/>
            <person name="Copeland A."/>
            <person name="Lapidus A."/>
            <person name="Glavina del Rio T."/>
            <person name="Dalin E."/>
            <person name="Tice H."/>
            <person name="Bruce D."/>
            <person name="Goodwin L."/>
            <person name="Pitluck S."/>
            <person name="Larimer F."/>
            <person name="Land M.L."/>
            <person name="Hauser L."/>
            <person name="Muyzer G."/>
        </authorList>
    </citation>
    <scope>NUCLEOTIDE SEQUENCE [LARGE SCALE GENOMIC DNA]</scope>
    <source>
        <strain evidence="6 7">AHT 1</strain>
    </source>
</reference>
<keyword evidence="2 5" id="KW-0678">Repressor</keyword>
<dbReference type="GO" id="GO:0006402">
    <property type="term" value="P:mRNA catabolic process"/>
    <property type="evidence" value="ECO:0007669"/>
    <property type="project" value="InterPro"/>
</dbReference>
<dbReference type="eggNOG" id="COG1551">
    <property type="taxonomic scope" value="Bacteria"/>
</dbReference>
<sequence>MLVLTRKSGENLIIGDNITIKILEIKGDTVKIGIDAPKEVAIHREEVFEAIKEANRAAALSPKKIPTLPTPEE</sequence>
<evidence type="ECO:0000256" key="4">
    <source>
        <dbReference type="ARBA" id="ARBA00022884"/>
    </source>
</evidence>
<evidence type="ECO:0000256" key="1">
    <source>
        <dbReference type="ARBA" id="ARBA00022490"/>
    </source>
</evidence>
<organism evidence="6 7">
    <name type="scientific">Dethiobacter alkaliphilus AHT 1</name>
    <dbReference type="NCBI Taxonomy" id="555088"/>
    <lineage>
        <taxon>Bacteria</taxon>
        <taxon>Bacillati</taxon>
        <taxon>Bacillota</taxon>
        <taxon>Dethiobacteria</taxon>
        <taxon>Dethiobacterales</taxon>
        <taxon>Dethiobacteraceae</taxon>
        <taxon>Dethiobacter</taxon>
    </lineage>
</organism>
<dbReference type="Proteomes" id="UP000006443">
    <property type="component" value="Unassembled WGS sequence"/>
</dbReference>
<protein>
    <recommendedName>
        <fullName evidence="5">Translational regulator CsrA</fullName>
    </recommendedName>
</protein>
<proteinExistence type="inferred from homology"/>
<dbReference type="AlphaFoldDB" id="C0GJJ4"/>
<dbReference type="GO" id="GO:0044781">
    <property type="term" value="P:bacterial-type flagellum organization"/>
    <property type="evidence" value="ECO:0007669"/>
    <property type="project" value="UniProtKB-KW"/>
</dbReference>
<dbReference type="InterPro" id="IPR036107">
    <property type="entry name" value="CsrA_sf"/>
</dbReference>
<dbReference type="GO" id="GO:0006109">
    <property type="term" value="P:regulation of carbohydrate metabolic process"/>
    <property type="evidence" value="ECO:0007669"/>
    <property type="project" value="InterPro"/>
</dbReference>
<dbReference type="EMBL" id="ACJM01000016">
    <property type="protein sequence ID" value="EEG76541.1"/>
    <property type="molecule type" value="Genomic_DNA"/>
</dbReference>
<dbReference type="GO" id="GO:1902208">
    <property type="term" value="P:regulation of bacterial-type flagellum assembly"/>
    <property type="evidence" value="ECO:0007669"/>
    <property type="project" value="UniProtKB-UniRule"/>
</dbReference>
<dbReference type="STRING" id="555088.DealDRAFT_2653"/>
<comment type="caution">
    <text evidence="6">The sequence shown here is derived from an EMBL/GenBank/DDBJ whole genome shotgun (WGS) entry which is preliminary data.</text>
</comment>
<dbReference type="PANTHER" id="PTHR34984:SF1">
    <property type="entry name" value="CARBON STORAGE REGULATOR"/>
    <property type="match status" value="1"/>
</dbReference>
<dbReference type="RefSeq" id="WP_008518271.1">
    <property type="nucleotide sequence ID" value="NZ_ACJM01000016.1"/>
</dbReference>
<keyword evidence="3 5" id="KW-0810">Translation regulation</keyword>
<comment type="subunit">
    <text evidence="5">Homodimer; the beta-strands of each monomer intercalate to form a hydrophobic core, while the alpha-helices form wings that extend away from the core.</text>
</comment>
<evidence type="ECO:0000313" key="7">
    <source>
        <dbReference type="Proteomes" id="UP000006443"/>
    </source>
</evidence>
<keyword evidence="5" id="KW-1005">Bacterial flagellum biogenesis</keyword>
<evidence type="ECO:0000256" key="2">
    <source>
        <dbReference type="ARBA" id="ARBA00022491"/>
    </source>
</evidence>
<keyword evidence="7" id="KW-1185">Reference proteome</keyword>
<dbReference type="Gene3D" id="2.60.40.4380">
    <property type="entry name" value="Translational regulator CsrA"/>
    <property type="match status" value="1"/>
</dbReference>
<dbReference type="PANTHER" id="PTHR34984">
    <property type="entry name" value="CARBON STORAGE REGULATOR"/>
    <property type="match status" value="1"/>
</dbReference>
<dbReference type="GO" id="GO:0048027">
    <property type="term" value="F:mRNA 5'-UTR binding"/>
    <property type="evidence" value="ECO:0007669"/>
    <property type="project" value="UniProtKB-UniRule"/>
</dbReference>